<name>A2CCU3_PROM3</name>
<organism evidence="1 2">
    <name type="scientific">Prochlorococcus marinus (strain MIT 9303)</name>
    <dbReference type="NCBI Taxonomy" id="59922"/>
    <lineage>
        <taxon>Bacteria</taxon>
        <taxon>Bacillati</taxon>
        <taxon>Cyanobacteriota</taxon>
        <taxon>Cyanophyceae</taxon>
        <taxon>Synechococcales</taxon>
        <taxon>Prochlorococcaceae</taxon>
        <taxon>Prochlorococcus</taxon>
    </lineage>
</organism>
<reference evidence="1 2" key="1">
    <citation type="journal article" date="2007" name="PLoS Genet.">
        <title>Patterns and implications of gene gain and loss in the evolution of Prochlorococcus.</title>
        <authorList>
            <person name="Kettler G.C."/>
            <person name="Martiny A.C."/>
            <person name="Huang K."/>
            <person name="Zucker J."/>
            <person name="Coleman M.L."/>
            <person name="Rodrigue S."/>
            <person name="Chen F."/>
            <person name="Lapidus A."/>
            <person name="Ferriera S."/>
            <person name="Johnson J."/>
            <person name="Steglich C."/>
            <person name="Church G.M."/>
            <person name="Richardson P."/>
            <person name="Chisholm S.W."/>
        </authorList>
    </citation>
    <scope>NUCLEOTIDE SEQUENCE [LARGE SCALE GENOMIC DNA]</scope>
    <source>
        <strain evidence="1 2">MIT 9303</strain>
    </source>
</reference>
<evidence type="ECO:0000313" key="1">
    <source>
        <dbReference type="EMBL" id="ABM79303.1"/>
    </source>
</evidence>
<dbReference type="STRING" id="59922.P9303_25721"/>
<evidence type="ECO:0000313" key="2">
    <source>
        <dbReference type="Proteomes" id="UP000002274"/>
    </source>
</evidence>
<dbReference type="HOGENOM" id="CLU_3171974_0_0_3"/>
<proteinExistence type="predicted"/>
<dbReference type="KEGG" id="pmf:P9303_25721"/>
<dbReference type="EMBL" id="CP000554">
    <property type="protein sequence ID" value="ABM79303.1"/>
    <property type="molecule type" value="Genomic_DNA"/>
</dbReference>
<gene>
    <name evidence="1" type="ordered locus">P9303_25721</name>
</gene>
<protein>
    <submittedName>
        <fullName evidence="1">Uncharacterized protein</fullName>
    </submittedName>
</protein>
<dbReference type="Proteomes" id="UP000002274">
    <property type="component" value="Chromosome"/>
</dbReference>
<dbReference type="AlphaFoldDB" id="A2CCU3"/>
<accession>A2CCU3</accession>
<sequence length="47" mass="5226">MQDQSVPCHYGCGTLMLSLMRNRSAMSCLLLLDHLKTMNAVLETVLS</sequence>